<keyword evidence="9 16" id="KW-0521">NADP</keyword>
<keyword evidence="5 16" id="KW-0963">Cytoplasm</keyword>
<keyword evidence="12 16" id="KW-0560">Oxidoreductase</keyword>
<keyword evidence="11 16" id="KW-0573">Peptidoglycan synthesis</keyword>
<evidence type="ECO:0000256" key="7">
    <source>
        <dbReference type="ARBA" id="ARBA00022630"/>
    </source>
</evidence>
<evidence type="ECO:0000256" key="3">
    <source>
        <dbReference type="ARBA" id="ARBA00004496"/>
    </source>
</evidence>
<feature type="active site" evidence="16">
    <location>
        <position position="172"/>
    </location>
</feature>
<dbReference type="SUPFAM" id="SSF56194">
    <property type="entry name" value="Uridine diphospho-N-Acetylenolpyruvylglucosamine reductase, MurB, C-terminal domain"/>
    <property type="match status" value="1"/>
</dbReference>
<keyword evidence="14 16" id="KW-0961">Cell wall biogenesis/degradation</keyword>
<dbReference type="InterPro" id="IPR016166">
    <property type="entry name" value="FAD-bd_PCMH"/>
</dbReference>
<dbReference type="InterPro" id="IPR006094">
    <property type="entry name" value="Oxid_FAD_bind_N"/>
</dbReference>
<keyword evidence="7 16" id="KW-0285">Flavoprotein</keyword>
<evidence type="ECO:0000256" key="14">
    <source>
        <dbReference type="ARBA" id="ARBA00023316"/>
    </source>
</evidence>
<sequence>MQDSLSMFQSEVNLKHLSNYKIGGGADYFFSAKDIQRLIGAVAVAEKNNLPIFILGGGTNLLINDGGFKGLVLKPDIKKLEIEKSDKEQVLVRVGSGILVTEFLNFLISNSLSGMEWAGGLPGTVGGAIRGNAGAFTGETKDAVAEVVSLDISKKQPKIIRRDNKECKFGYRNSIFKINDGREIITEAVFYFQRGDKQAIKKLVEEKINYRRSRHPMEYPNIGSIFKNVDLRLIPKNKQKNFANIVKKDPFPVIPTAYLISEAGLRGVSYGGAMISPKHPNFIVNALDANAKDVKTLINLVKASVKRKFGVSLEEEIIYV</sequence>
<dbReference type="InterPro" id="IPR011601">
    <property type="entry name" value="MurB_C"/>
</dbReference>
<comment type="cofactor">
    <cofactor evidence="1 16">
        <name>FAD</name>
        <dbReference type="ChEBI" id="CHEBI:57692"/>
    </cofactor>
</comment>
<dbReference type="Proteomes" id="UP000177690">
    <property type="component" value="Unassembled WGS sequence"/>
</dbReference>
<evidence type="ECO:0000259" key="17">
    <source>
        <dbReference type="PROSITE" id="PS51387"/>
    </source>
</evidence>
<reference evidence="18 19" key="1">
    <citation type="journal article" date="2016" name="Nat. Commun.">
        <title>Thousands of microbial genomes shed light on interconnected biogeochemical processes in an aquifer system.</title>
        <authorList>
            <person name="Anantharaman K."/>
            <person name="Brown C.T."/>
            <person name="Hug L.A."/>
            <person name="Sharon I."/>
            <person name="Castelle C.J."/>
            <person name="Probst A.J."/>
            <person name="Thomas B.C."/>
            <person name="Singh A."/>
            <person name="Wilkins M.J."/>
            <person name="Karaoz U."/>
            <person name="Brodie E.L."/>
            <person name="Williams K.H."/>
            <person name="Hubbard S.S."/>
            <person name="Banfield J.F."/>
        </authorList>
    </citation>
    <scope>NUCLEOTIDE SEQUENCE [LARGE SCALE GENOMIC DNA]</scope>
</reference>
<dbReference type="InterPro" id="IPR036635">
    <property type="entry name" value="MurB_C_sf"/>
</dbReference>
<dbReference type="GO" id="GO:0051301">
    <property type="term" value="P:cell division"/>
    <property type="evidence" value="ECO:0007669"/>
    <property type="project" value="UniProtKB-KW"/>
</dbReference>
<dbReference type="Gene3D" id="3.90.78.10">
    <property type="entry name" value="UDP-N-acetylenolpyruvoylglucosamine reductase, C-terminal domain"/>
    <property type="match status" value="1"/>
</dbReference>
<dbReference type="PANTHER" id="PTHR21071">
    <property type="entry name" value="UDP-N-ACETYLENOLPYRUVOYLGLUCOSAMINE REDUCTASE"/>
    <property type="match status" value="1"/>
</dbReference>
<evidence type="ECO:0000256" key="15">
    <source>
        <dbReference type="ARBA" id="ARBA00048914"/>
    </source>
</evidence>
<name>A0A1G1ZU69_9BACT</name>
<dbReference type="InterPro" id="IPR016169">
    <property type="entry name" value="FAD-bd_PCMH_sub2"/>
</dbReference>
<evidence type="ECO:0000256" key="13">
    <source>
        <dbReference type="ARBA" id="ARBA00023306"/>
    </source>
</evidence>
<evidence type="ECO:0000256" key="16">
    <source>
        <dbReference type="HAMAP-Rule" id="MF_00037"/>
    </source>
</evidence>
<evidence type="ECO:0000256" key="9">
    <source>
        <dbReference type="ARBA" id="ARBA00022857"/>
    </source>
</evidence>
<dbReference type="NCBIfam" id="TIGR00179">
    <property type="entry name" value="murB"/>
    <property type="match status" value="1"/>
</dbReference>
<accession>A0A1G1ZU69</accession>
<dbReference type="PANTHER" id="PTHR21071:SF4">
    <property type="entry name" value="UDP-N-ACETYLENOLPYRUVOYLGLUCOSAMINE REDUCTASE"/>
    <property type="match status" value="1"/>
</dbReference>
<dbReference type="UniPathway" id="UPA00219"/>
<evidence type="ECO:0000256" key="5">
    <source>
        <dbReference type="ARBA" id="ARBA00022490"/>
    </source>
</evidence>
<comment type="function">
    <text evidence="2 16">Cell wall formation.</text>
</comment>
<evidence type="ECO:0000256" key="8">
    <source>
        <dbReference type="ARBA" id="ARBA00022827"/>
    </source>
</evidence>
<dbReference type="Gene3D" id="3.30.465.10">
    <property type="match status" value="1"/>
</dbReference>
<dbReference type="GO" id="GO:0008762">
    <property type="term" value="F:UDP-N-acetylmuramate dehydrogenase activity"/>
    <property type="evidence" value="ECO:0007669"/>
    <property type="project" value="UniProtKB-UniRule"/>
</dbReference>
<dbReference type="GO" id="GO:0071555">
    <property type="term" value="P:cell wall organization"/>
    <property type="evidence" value="ECO:0007669"/>
    <property type="project" value="UniProtKB-KW"/>
</dbReference>
<dbReference type="Pfam" id="PF01565">
    <property type="entry name" value="FAD_binding_4"/>
    <property type="match status" value="1"/>
</dbReference>
<comment type="pathway">
    <text evidence="4 16">Cell wall biogenesis; peptidoglycan biosynthesis.</text>
</comment>
<dbReference type="SUPFAM" id="SSF56176">
    <property type="entry name" value="FAD-binding/transporter-associated domain-like"/>
    <property type="match status" value="1"/>
</dbReference>
<evidence type="ECO:0000256" key="11">
    <source>
        <dbReference type="ARBA" id="ARBA00022984"/>
    </source>
</evidence>
<evidence type="ECO:0000313" key="19">
    <source>
        <dbReference type="Proteomes" id="UP000177690"/>
    </source>
</evidence>
<feature type="active site" evidence="16">
    <location>
        <position position="316"/>
    </location>
</feature>
<comment type="catalytic activity">
    <reaction evidence="15 16">
        <text>UDP-N-acetyl-alpha-D-muramate + NADP(+) = UDP-N-acetyl-3-O-(1-carboxyvinyl)-alpha-D-glucosamine + NADPH + H(+)</text>
        <dbReference type="Rhea" id="RHEA:12248"/>
        <dbReference type="ChEBI" id="CHEBI:15378"/>
        <dbReference type="ChEBI" id="CHEBI:57783"/>
        <dbReference type="ChEBI" id="CHEBI:58349"/>
        <dbReference type="ChEBI" id="CHEBI:68483"/>
        <dbReference type="ChEBI" id="CHEBI:70757"/>
        <dbReference type="EC" id="1.3.1.98"/>
    </reaction>
</comment>
<comment type="similarity">
    <text evidence="16">Belongs to the MurB family.</text>
</comment>
<evidence type="ECO:0000256" key="12">
    <source>
        <dbReference type="ARBA" id="ARBA00023002"/>
    </source>
</evidence>
<dbReference type="InterPro" id="IPR016167">
    <property type="entry name" value="FAD-bd_PCMH_sub1"/>
</dbReference>
<proteinExistence type="inferred from homology"/>
<dbReference type="GO" id="GO:0009252">
    <property type="term" value="P:peptidoglycan biosynthetic process"/>
    <property type="evidence" value="ECO:0007669"/>
    <property type="project" value="UniProtKB-UniRule"/>
</dbReference>
<evidence type="ECO:0000256" key="10">
    <source>
        <dbReference type="ARBA" id="ARBA00022960"/>
    </source>
</evidence>
<dbReference type="HAMAP" id="MF_00037">
    <property type="entry name" value="MurB"/>
    <property type="match status" value="1"/>
</dbReference>
<feature type="active site" description="Proton donor" evidence="16">
    <location>
        <position position="224"/>
    </location>
</feature>
<dbReference type="PROSITE" id="PS51387">
    <property type="entry name" value="FAD_PCMH"/>
    <property type="match status" value="1"/>
</dbReference>
<dbReference type="InterPro" id="IPR036318">
    <property type="entry name" value="FAD-bd_PCMH-like_sf"/>
</dbReference>
<gene>
    <name evidence="16" type="primary">murB</name>
    <name evidence="18" type="ORF">A3I24_02525</name>
</gene>
<keyword evidence="13 16" id="KW-0131">Cell cycle</keyword>
<dbReference type="STRING" id="1798409.A3I24_02525"/>
<keyword evidence="10 16" id="KW-0133">Cell shape</keyword>
<evidence type="ECO:0000313" key="18">
    <source>
        <dbReference type="EMBL" id="OGY68122.1"/>
    </source>
</evidence>
<dbReference type="Pfam" id="PF02873">
    <property type="entry name" value="MurB_C"/>
    <property type="match status" value="1"/>
</dbReference>
<dbReference type="GO" id="GO:0008360">
    <property type="term" value="P:regulation of cell shape"/>
    <property type="evidence" value="ECO:0007669"/>
    <property type="project" value="UniProtKB-KW"/>
</dbReference>
<keyword evidence="6 16" id="KW-0132">Cell division</keyword>
<dbReference type="Gene3D" id="3.30.43.10">
    <property type="entry name" value="Uridine Diphospho-n-acetylenolpyruvylglucosamine Reductase, domain 2"/>
    <property type="match status" value="1"/>
</dbReference>
<dbReference type="EC" id="1.3.1.98" evidence="16"/>
<comment type="subcellular location">
    <subcellularLocation>
        <location evidence="3 16">Cytoplasm</location>
    </subcellularLocation>
</comment>
<dbReference type="AlphaFoldDB" id="A0A1G1ZU69"/>
<comment type="caution">
    <text evidence="18">The sequence shown here is derived from an EMBL/GenBank/DDBJ whole genome shotgun (WGS) entry which is preliminary data.</text>
</comment>
<evidence type="ECO:0000256" key="1">
    <source>
        <dbReference type="ARBA" id="ARBA00001974"/>
    </source>
</evidence>
<dbReference type="InterPro" id="IPR003170">
    <property type="entry name" value="MurB"/>
</dbReference>
<dbReference type="EMBL" id="MHJL01000007">
    <property type="protein sequence ID" value="OGY68122.1"/>
    <property type="molecule type" value="Genomic_DNA"/>
</dbReference>
<evidence type="ECO:0000256" key="6">
    <source>
        <dbReference type="ARBA" id="ARBA00022618"/>
    </source>
</evidence>
<dbReference type="GO" id="GO:0071949">
    <property type="term" value="F:FAD binding"/>
    <property type="evidence" value="ECO:0007669"/>
    <property type="project" value="InterPro"/>
</dbReference>
<organism evidence="18 19">
    <name type="scientific">Candidatus Harrisonbacteria bacterium RIFCSPLOWO2_02_FULL_41_13b</name>
    <dbReference type="NCBI Taxonomy" id="1798409"/>
    <lineage>
        <taxon>Bacteria</taxon>
        <taxon>Candidatus Harrisoniibacteriota</taxon>
    </lineage>
</organism>
<evidence type="ECO:0000256" key="2">
    <source>
        <dbReference type="ARBA" id="ARBA00003921"/>
    </source>
</evidence>
<feature type="domain" description="FAD-binding PCMH-type" evidence="17">
    <location>
        <begin position="22"/>
        <end position="195"/>
    </location>
</feature>
<keyword evidence="8 16" id="KW-0274">FAD</keyword>
<dbReference type="NCBIfam" id="NF010480">
    <property type="entry name" value="PRK13905.1"/>
    <property type="match status" value="1"/>
</dbReference>
<protein>
    <recommendedName>
        <fullName evidence="16">UDP-N-acetylenolpyruvoylglucosamine reductase</fullName>
        <ecNumber evidence="16">1.3.1.98</ecNumber>
    </recommendedName>
    <alternativeName>
        <fullName evidence="16">UDP-N-acetylmuramate dehydrogenase</fullName>
    </alternativeName>
</protein>
<evidence type="ECO:0000256" key="4">
    <source>
        <dbReference type="ARBA" id="ARBA00004752"/>
    </source>
</evidence>
<dbReference type="GO" id="GO:0005829">
    <property type="term" value="C:cytosol"/>
    <property type="evidence" value="ECO:0007669"/>
    <property type="project" value="TreeGrafter"/>
</dbReference>